<dbReference type="SUPFAM" id="SSF53850">
    <property type="entry name" value="Periplasmic binding protein-like II"/>
    <property type="match status" value="1"/>
</dbReference>
<keyword evidence="3 5" id="KW-0732">Signal</keyword>
<dbReference type="InterPro" id="IPR005950">
    <property type="entry name" value="ModA"/>
</dbReference>
<evidence type="ECO:0000313" key="6">
    <source>
        <dbReference type="EMBL" id="RMD03165.1"/>
    </source>
</evidence>
<reference evidence="6 7" key="1">
    <citation type="submission" date="2018-10" db="EMBL/GenBank/DDBJ databases">
        <title>Genome-centric metagenomics revealed C2 chemical producing, CO utilizing Clostridium with novel acetogenic gene cluster.</title>
        <authorList>
            <person name="Kang H."/>
            <person name="Park B."/>
            <person name="Choi I.G."/>
            <person name="Chang I.S."/>
        </authorList>
    </citation>
    <scope>NUCLEOTIDE SEQUENCE [LARGE SCALE GENOMIC DNA]</scope>
    <source>
        <strain evidence="6 7">H21-9</strain>
    </source>
</reference>
<dbReference type="PIRSF" id="PIRSF004846">
    <property type="entry name" value="ModA"/>
    <property type="match status" value="1"/>
</dbReference>
<proteinExistence type="inferred from homology"/>
<keyword evidence="4" id="KW-0500">Molybdenum</keyword>
<dbReference type="GO" id="GO:0046872">
    <property type="term" value="F:metal ion binding"/>
    <property type="evidence" value="ECO:0007669"/>
    <property type="project" value="UniProtKB-KW"/>
</dbReference>
<dbReference type="PANTHER" id="PTHR30632">
    <property type="entry name" value="MOLYBDATE-BINDING PERIPLASMIC PROTEIN"/>
    <property type="match status" value="1"/>
</dbReference>
<feature type="chain" id="PRO_5018217921" evidence="5">
    <location>
        <begin position="30"/>
        <end position="292"/>
    </location>
</feature>
<dbReference type="PANTHER" id="PTHR30632:SF0">
    <property type="entry name" value="SULFATE-BINDING PROTEIN"/>
    <property type="match status" value="1"/>
</dbReference>
<evidence type="ECO:0000256" key="4">
    <source>
        <dbReference type="PIRSR" id="PIRSR004846-1"/>
    </source>
</evidence>
<dbReference type="InterPro" id="IPR050682">
    <property type="entry name" value="ModA/WtpA"/>
</dbReference>
<dbReference type="GO" id="GO:0015689">
    <property type="term" value="P:molybdate ion transport"/>
    <property type="evidence" value="ECO:0007669"/>
    <property type="project" value="InterPro"/>
</dbReference>
<keyword evidence="2 4" id="KW-0479">Metal-binding</keyword>
<feature type="signal peptide" evidence="5">
    <location>
        <begin position="1"/>
        <end position="29"/>
    </location>
</feature>
<dbReference type="Pfam" id="PF13531">
    <property type="entry name" value="SBP_bac_11"/>
    <property type="match status" value="1"/>
</dbReference>
<feature type="binding site" evidence="4">
    <location>
        <position position="222"/>
    </location>
    <ligand>
        <name>molybdate</name>
        <dbReference type="ChEBI" id="CHEBI:36264"/>
    </ligand>
</feature>
<sequence length="292" mass="30989">MKSNKLLKFVSSFALSIVLMLGLATPSFAASTGTNSTTTLNLMAAASTRYSLGERVNGVYPSGTLLRAFEDQNPNTKVNVTYDSSGNLLNQMKADPNHSADIFLSADLARMNSAVTANIIQASTVYNLLNNKLVLVGNPNTGLTENSLQYSDVLGWLNDNPGTTIAVGDPAVVPAGTYTKQVFDAIDSTTWNDILTHAALYSNVTNVLNAVAKNVNQLGSVYATDAKTQPQLIVLDSKDVNIIYPIGITNAAMNDTVRAPAAQALVNFLKADIAKTNGSSVFRNFGFSAVVQ</sequence>
<comment type="caution">
    <text evidence="6">The sequence shown here is derived from an EMBL/GenBank/DDBJ whole genome shotgun (WGS) entry which is preliminary data.</text>
</comment>
<comment type="similarity">
    <text evidence="1">Belongs to the bacterial solute-binding protein ModA family.</text>
</comment>
<name>A0A3M0SZ21_9CLOT</name>
<gene>
    <name evidence="6" type="primary">modA</name>
    <name evidence="6" type="ORF">D9O40_04115</name>
</gene>
<dbReference type="EMBL" id="RFAQ01000007">
    <property type="protein sequence ID" value="RMD03165.1"/>
    <property type="molecule type" value="Genomic_DNA"/>
</dbReference>
<dbReference type="Proteomes" id="UP000277999">
    <property type="component" value="Unassembled WGS sequence"/>
</dbReference>
<organism evidence="6 7">
    <name type="scientific">Clostridium autoethanogenum</name>
    <dbReference type="NCBI Taxonomy" id="84023"/>
    <lineage>
        <taxon>Bacteria</taxon>
        <taxon>Bacillati</taxon>
        <taxon>Bacillota</taxon>
        <taxon>Clostridia</taxon>
        <taxon>Eubacteriales</taxon>
        <taxon>Clostridiaceae</taxon>
        <taxon>Clostridium</taxon>
    </lineage>
</organism>
<protein>
    <submittedName>
        <fullName evidence="6">Molybdate ABC transporter substrate-binding protein</fullName>
    </submittedName>
</protein>
<evidence type="ECO:0000256" key="1">
    <source>
        <dbReference type="ARBA" id="ARBA00009175"/>
    </source>
</evidence>
<evidence type="ECO:0000256" key="3">
    <source>
        <dbReference type="ARBA" id="ARBA00022729"/>
    </source>
</evidence>
<accession>A0A3M0SZ21</accession>
<dbReference type="NCBIfam" id="TIGR01256">
    <property type="entry name" value="modA"/>
    <property type="match status" value="1"/>
</dbReference>
<evidence type="ECO:0000256" key="2">
    <source>
        <dbReference type="ARBA" id="ARBA00022723"/>
    </source>
</evidence>
<dbReference type="RefSeq" id="WP_122058017.1">
    <property type="nucleotide sequence ID" value="NZ_RFAQ01000007.1"/>
</dbReference>
<dbReference type="GO" id="GO:0030973">
    <property type="term" value="F:molybdate ion binding"/>
    <property type="evidence" value="ECO:0007669"/>
    <property type="project" value="TreeGrafter"/>
</dbReference>
<feature type="binding site" evidence="4">
    <location>
        <position position="204"/>
    </location>
    <ligand>
        <name>molybdate</name>
        <dbReference type="ChEBI" id="CHEBI:36264"/>
    </ligand>
</feature>
<feature type="binding site" evidence="4">
    <location>
        <position position="85"/>
    </location>
    <ligand>
        <name>molybdate</name>
        <dbReference type="ChEBI" id="CHEBI:36264"/>
    </ligand>
</feature>
<dbReference type="Gene3D" id="3.40.190.10">
    <property type="entry name" value="Periplasmic binding protein-like II"/>
    <property type="match status" value="2"/>
</dbReference>
<dbReference type="AlphaFoldDB" id="A0A3M0SZ21"/>
<feature type="binding site" evidence="4">
    <location>
        <position position="175"/>
    </location>
    <ligand>
        <name>molybdate</name>
        <dbReference type="ChEBI" id="CHEBI:36264"/>
    </ligand>
</feature>
<evidence type="ECO:0000313" key="7">
    <source>
        <dbReference type="Proteomes" id="UP000277999"/>
    </source>
</evidence>
<evidence type="ECO:0000256" key="5">
    <source>
        <dbReference type="SAM" id="SignalP"/>
    </source>
</evidence>